<evidence type="ECO:0000313" key="2">
    <source>
        <dbReference type="EMBL" id="SDE80426.1"/>
    </source>
</evidence>
<evidence type="ECO:0000313" key="3">
    <source>
        <dbReference type="Proteomes" id="UP000199072"/>
    </source>
</evidence>
<dbReference type="RefSeq" id="WP_091151702.1">
    <property type="nucleotide sequence ID" value="NZ_FNAI01000009.1"/>
</dbReference>
<dbReference type="InterPro" id="IPR013783">
    <property type="entry name" value="Ig-like_fold"/>
</dbReference>
<dbReference type="OrthoDB" id="1150003at2"/>
<dbReference type="InterPro" id="IPR000601">
    <property type="entry name" value="PKD_dom"/>
</dbReference>
<dbReference type="Pfam" id="PF18911">
    <property type="entry name" value="PKD_4"/>
    <property type="match status" value="1"/>
</dbReference>
<evidence type="ECO:0000259" key="1">
    <source>
        <dbReference type="PROSITE" id="PS50093"/>
    </source>
</evidence>
<dbReference type="SUPFAM" id="SSF49299">
    <property type="entry name" value="PKD domain"/>
    <property type="match status" value="1"/>
</dbReference>
<gene>
    <name evidence="2" type="ORF">SAMN05216464_109255</name>
</gene>
<organism evidence="2 3">
    <name type="scientific">Mucilaginibacter pineti</name>
    <dbReference type="NCBI Taxonomy" id="1391627"/>
    <lineage>
        <taxon>Bacteria</taxon>
        <taxon>Pseudomonadati</taxon>
        <taxon>Bacteroidota</taxon>
        <taxon>Sphingobacteriia</taxon>
        <taxon>Sphingobacteriales</taxon>
        <taxon>Sphingobacteriaceae</taxon>
        <taxon>Mucilaginibacter</taxon>
    </lineage>
</organism>
<accession>A0A1G7FWZ7</accession>
<reference evidence="2 3" key="1">
    <citation type="submission" date="2016-10" db="EMBL/GenBank/DDBJ databases">
        <authorList>
            <person name="de Groot N.N."/>
        </authorList>
    </citation>
    <scope>NUCLEOTIDE SEQUENCE [LARGE SCALE GENOMIC DNA]</scope>
    <source>
        <strain evidence="2 3">47C3B</strain>
    </source>
</reference>
<feature type="domain" description="PKD" evidence="1">
    <location>
        <begin position="69"/>
        <end position="117"/>
    </location>
</feature>
<sequence length="287" mass="29439">MKLNSIKTYLVATGIVAVGIYAGCKPEKFGDGNGLSSPNLNASFTVTPVANKANYYVLKADETGVLAVKWDLGDGAGSAVGKATDTVFYPDAGKYTITLTTVGKGGTQKTASQDITVATSDPVAGNLVLGGNMAASDDAYWTHLTFSAGVTMSISDGKMVAIGGNGGHAAVAQAIDIIGGKKYKVDMLVSGSGATDTWFEVYVDTKVPQNGVDYPSSNKLISLNTWAGCGKTAFSGKLSALSCSGVDSKNVFSFPTSGKVYLVIKSGGSNLGVTGISFTKVEFRGTN</sequence>
<dbReference type="PROSITE" id="PS50093">
    <property type="entry name" value="PKD"/>
    <property type="match status" value="1"/>
</dbReference>
<dbReference type="EMBL" id="FNAI01000009">
    <property type="protein sequence ID" value="SDE80426.1"/>
    <property type="molecule type" value="Genomic_DNA"/>
</dbReference>
<proteinExistence type="predicted"/>
<dbReference type="Proteomes" id="UP000199072">
    <property type="component" value="Unassembled WGS sequence"/>
</dbReference>
<name>A0A1G7FWZ7_9SPHI</name>
<dbReference type="AlphaFoldDB" id="A0A1G7FWZ7"/>
<protein>
    <recommendedName>
        <fullName evidence="1">PKD domain-containing protein</fullName>
    </recommendedName>
</protein>
<dbReference type="Gene3D" id="2.60.40.10">
    <property type="entry name" value="Immunoglobulins"/>
    <property type="match status" value="1"/>
</dbReference>
<dbReference type="STRING" id="1391627.SAMN05216464_109255"/>
<keyword evidence="3" id="KW-1185">Reference proteome</keyword>
<dbReference type="CDD" id="cd00146">
    <property type="entry name" value="PKD"/>
    <property type="match status" value="1"/>
</dbReference>
<dbReference type="InterPro" id="IPR035986">
    <property type="entry name" value="PKD_dom_sf"/>
</dbReference>